<evidence type="ECO:0000256" key="5">
    <source>
        <dbReference type="ARBA" id="ARBA00023125"/>
    </source>
</evidence>
<proteinExistence type="predicted"/>
<evidence type="ECO:0000313" key="10">
    <source>
        <dbReference type="Proteomes" id="UP000032515"/>
    </source>
</evidence>
<dbReference type="PROSITE" id="PS51198">
    <property type="entry name" value="UVRD_HELICASE_ATP_BIND"/>
    <property type="match status" value="1"/>
</dbReference>
<evidence type="ECO:0000313" key="9">
    <source>
        <dbReference type="EMBL" id="KIZ41217.1"/>
    </source>
</evidence>
<dbReference type="InterPro" id="IPR027417">
    <property type="entry name" value="P-loop_NTPase"/>
</dbReference>
<dbReference type="PANTHER" id="PTHR11070:SF2">
    <property type="entry name" value="ATP-DEPENDENT DNA HELICASE SRS2"/>
    <property type="match status" value="1"/>
</dbReference>
<comment type="caution">
    <text evidence="9">The sequence shown here is derived from an EMBL/GenBank/DDBJ whole genome shotgun (WGS) entry which is preliminary data.</text>
</comment>
<sequence length="672" mass="73822">MMGTSQWQPFTIADEDIIWASQMMGLGPDGFAKVGNDESRLAAIRNLDSADFEACPGSGKTTLLVAKLAILANRWRWRRQGICVLSHTNAARNEIGTKLSSSPIGGALLRYPHFVGTIHAFVNEFLSVPWLRSKGNLIKAIDTQIALKHRMGLLGRNWKAAMEARHLTEFALMYGRADYTADNKGNLGAATPLARAMVAATKSSSEAGYFCYDEMFVWANELLDTRPEVAAALRERFPLVFIDEAQDNSELQSALLHRLFLEGDNPSRRQRFGDSNQAIYSSVDDKAGAHTDPFPSQIRFDLPRSYRFNQTIANQVKGLGVIPQQLIGAGPGASVVKTEPKATTVILFDDESMSNVLPRYGAHLVEQFTENELRAGVFVAVAGVVKEPEQPDPVPRFIGNYAPTFDPACGRRDSLQTTFAQYLARARFEMNKLRDVSSLVNATASAVLRLADIAGADLSLYSRKSPHRRVKELLDGKAADYNALIELVLVHKGDLSKAEWEESGKALAVSVAKAIAGNAPPTTNAFLAWPEHGSGSEVEEESVATRTDNLFSYPPDGPKVHVRLGSIHSVKGETHTATLVLESYFHDHHLSELKAWLLGARSGGFKKGNKMEGPRLLGRLRLHYVAMTRPSHLLCIAMRKDAFTEAETTILRDRGWLIIDCCSAPEAIAKPT</sequence>
<evidence type="ECO:0000256" key="7">
    <source>
        <dbReference type="PROSITE-ProRule" id="PRU00560"/>
    </source>
</evidence>
<dbReference type="InterPro" id="IPR013986">
    <property type="entry name" value="DExx_box_DNA_helicase_dom_sf"/>
</dbReference>
<evidence type="ECO:0000259" key="8">
    <source>
        <dbReference type="PROSITE" id="PS51198"/>
    </source>
</evidence>
<evidence type="ECO:0000256" key="6">
    <source>
        <dbReference type="ARBA" id="ARBA00034923"/>
    </source>
</evidence>
<dbReference type="Pfam" id="PF00580">
    <property type="entry name" value="UvrD-helicase"/>
    <property type="match status" value="1"/>
</dbReference>
<dbReference type="PANTHER" id="PTHR11070">
    <property type="entry name" value="UVRD / RECB / PCRA DNA HELICASE FAMILY MEMBER"/>
    <property type="match status" value="1"/>
</dbReference>
<protein>
    <recommendedName>
        <fullName evidence="6">DNA 3'-5' helicase II</fullName>
    </recommendedName>
</protein>
<dbReference type="SUPFAM" id="SSF52540">
    <property type="entry name" value="P-loop containing nucleoside triphosphate hydrolases"/>
    <property type="match status" value="1"/>
</dbReference>
<keyword evidence="2 7" id="KW-0378">Hydrolase</keyword>
<dbReference type="GO" id="GO:0000725">
    <property type="term" value="P:recombinational repair"/>
    <property type="evidence" value="ECO:0007669"/>
    <property type="project" value="TreeGrafter"/>
</dbReference>
<evidence type="ECO:0000256" key="4">
    <source>
        <dbReference type="ARBA" id="ARBA00022840"/>
    </source>
</evidence>
<dbReference type="Gene3D" id="3.40.50.300">
    <property type="entry name" value="P-loop containing nucleotide triphosphate hydrolases"/>
    <property type="match status" value="1"/>
</dbReference>
<dbReference type="Gene3D" id="1.10.10.160">
    <property type="match status" value="1"/>
</dbReference>
<accession>A0A0D7EP52</accession>
<keyword evidence="3 7" id="KW-0347">Helicase</keyword>
<dbReference type="InterPro" id="IPR014016">
    <property type="entry name" value="UvrD-like_ATP-bd"/>
</dbReference>
<dbReference type="OrthoDB" id="9810135at2"/>
<evidence type="ECO:0000256" key="2">
    <source>
        <dbReference type="ARBA" id="ARBA00022801"/>
    </source>
</evidence>
<gene>
    <name evidence="9" type="ORF">OO17_15725</name>
</gene>
<feature type="binding site" evidence="7">
    <location>
        <begin position="54"/>
        <end position="61"/>
    </location>
    <ligand>
        <name>ATP</name>
        <dbReference type="ChEBI" id="CHEBI:30616"/>
    </ligand>
</feature>
<dbReference type="AlphaFoldDB" id="A0A0D7EP52"/>
<dbReference type="Proteomes" id="UP000032515">
    <property type="component" value="Unassembled WGS sequence"/>
</dbReference>
<keyword evidence="4 7" id="KW-0067">ATP-binding</keyword>
<evidence type="ECO:0000256" key="1">
    <source>
        <dbReference type="ARBA" id="ARBA00022741"/>
    </source>
</evidence>
<dbReference type="PATRIC" id="fig|1076.23.peg.3349"/>
<dbReference type="InterPro" id="IPR000212">
    <property type="entry name" value="DNA_helicase_UvrD/REP"/>
</dbReference>
<dbReference type="GO" id="GO:0003677">
    <property type="term" value="F:DNA binding"/>
    <property type="evidence" value="ECO:0007669"/>
    <property type="project" value="UniProtKB-KW"/>
</dbReference>
<feature type="domain" description="UvrD-like helicase ATP-binding" evidence="8">
    <location>
        <begin position="33"/>
        <end position="315"/>
    </location>
</feature>
<keyword evidence="5" id="KW-0238">DNA-binding</keyword>
<reference evidence="9 10" key="1">
    <citation type="submission" date="2014-11" db="EMBL/GenBank/DDBJ databases">
        <title>Genomics and ecophysiology of heterotrophic nitrogen fixing bacteria isolated from estuarine surface water.</title>
        <authorList>
            <person name="Bentzon-Tilia M."/>
            <person name="Severin I."/>
            <person name="Hansen L.H."/>
            <person name="Riemann L."/>
        </authorList>
    </citation>
    <scope>NUCLEOTIDE SEQUENCE [LARGE SCALE GENOMIC DNA]</scope>
    <source>
        <strain evidence="9 10">BAL398</strain>
    </source>
</reference>
<dbReference type="GO" id="GO:0005524">
    <property type="term" value="F:ATP binding"/>
    <property type="evidence" value="ECO:0007669"/>
    <property type="project" value="UniProtKB-UniRule"/>
</dbReference>
<dbReference type="GO" id="GO:0016787">
    <property type="term" value="F:hydrolase activity"/>
    <property type="evidence" value="ECO:0007669"/>
    <property type="project" value="UniProtKB-UniRule"/>
</dbReference>
<dbReference type="EMBL" id="JXXE01000310">
    <property type="protein sequence ID" value="KIZ41217.1"/>
    <property type="molecule type" value="Genomic_DNA"/>
</dbReference>
<dbReference type="RefSeq" id="WP_044412800.1">
    <property type="nucleotide sequence ID" value="NZ_JXXE01000310.1"/>
</dbReference>
<keyword evidence="1 7" id="KW-0547">Nucleotide-binding</keyword>
<dbReference type="GO" id="GO:0043138">
    <property type="term" value="F:3'-5' DNA helicase activity"/>
    <property type="evidence" value="ECO:0007669"/>
    <property type="project" value="TreeGrafter"/>
</dbReference>
<organism evidence="9 10">
    <name type="scientific">Rhodopseudomonas palustris</name>
    <dbReference type="NCBI Taxonomy" id="1076"/>
    <lineage>
        <taxon>Bacteria</taxon>
        <taxon>Pseudomonadati</taxon>
        <taxon>Pseudomonadota</taxon>
        <taxon>Alphaproteobacteria</taxon>
        <taxon>Hyphomicrobiales</taxon>
        <taxon>Nitrobacteraceae</taxon>
        <taxon>Rhodopseudomonas</taxon>
    </lineage>
</organism>
<name>A0A0D7EP52_RHOPL</name>
<evidence type="ECO:0000256" key="3">
    <source>
        <dbReference type="ARBA" id="ARBA00022806"/>
    </source>
</evidence>